<feature type="transmembrane region" description="Helical" evidence="13">
    <location>
        <begin position="12"/>
        <end position="34"/>
    </location>
</feature>
<name>A0ABQ5UYA3_9PROT</name>
<protein>
    <recommendedName>
        <fullName evidence="13">ATP synthase subunit b</fullName>
    </recommendedName>
    <alternativeName>
        <fullName evidence="13">ATP synthase F(0) sector subunit b</fullName>
    </alternativeName>
    <alternativeName>
        <fullName evidence="13">ATPase subunit I</fullName>
    </alternativeName>
    <alternativeName>
        <fullName evidence="13">F-type ATPase subunit b</fullName>
        <shortName evidence="13">F-ATPase subunit b</shortName>
    </alternativeName>
</protein>
<dbReference type="InterPro" id="IPR002146">
    <property type="entry name" value="ATP_synth_b/b'su_bac/chlpt"/>
</dbReference>
<keyword evidence="15" id="KW-0175">Coiled coil</keyword>
<accession>A0ABQ5UYA3</accession>
<dbReference type="CDD" id="cd06503">
    <property type="entry name" value="ATP-synt_Fo_b"/>
    <property type="match status" value="1"/>
</dbReference>
<gene>
    <name evidence="16" type="primary">atpF1</name>
    <name evidence="13" type="synonym">atpF</name>
    <name evidence="16" type="ORF">GCM10007854_02950</name>
</gene>
<keyword evidence="6 13" id="KW-1133">Transmembrane helix</keyword>
<comment type="function">
    <text evidence="11">Component of the F(0) channel, it forms part of the peripheral stalk, linking F(1) to F(0). The b'-subunit is a diverged and duplicated form of b found in plants and photosynthetic bacteria.</text>
</comment>
<dbReference type="EMBL" id="BSNJ01000001">
    <property type="protein sequence ID" value="GLQ19340.1"/>
    <property type="molecule type" value="Genomic_DNA"/>
</dbReference>
<evidence type="ECO:0000256" key="13">
    <source>
        <dbReference type="HAMAP-Rule" id="MF_01398"/>
    </source>
</evidence>
<keyword evidence="5 13" id="KW-0375">Hydrogen ion transport</keyword>
<reference evidence="16" key="1">
    <citation type="journal article" date="2014" name="Int. J. Syst. Evol. Microbiol.">
        <title>Complete genome of a new Firmicutes species belonging to the dominant human colonic microbiota ('Ruminococcus bicirculans') reveals two chromosomes and a selective capacity to utilize plant glucans.</title>
        <authorList>
            <consortium name="NISC Comparative Sequencing Program"/>
            <person name="Wegmann U."/>
            <person name="Louis P."/>
            <person name="Goesmann A."/>
            <person name="Henrissat B."/>
            <person name="Duncan S.H."/>
            <person name="Flint H.J."/>
        </authorList>
    </citation>
    <scope>NUCLEOTIDE SEQUENCE</scope>
    <source>
        <strain evidence="16">NBRC 108216</strain>
    </source>
</reference>
<comment type="subcellular location">
    <subcellularLocation>
        <location evidence="13">Cell membrane</location>
        <topology evidence="13">Single-pass membrane protein</topology>
    </subcellularLocation>
    <subcellularLocation>
        <location evidence="12">Endomembrane system</location>
        <topology evidence="12">Single-pass membrane protein</topology>
    </subcellularLocation>
</comment>
<keyword evidence="8 13" id="KW-0472">Membrane</keyword>
<evidence type="ECO:0000256" key="10">
    <source>
        <dbReference type="ARBA" id="ARBA00025198"/>
    </source>
</evidence>
<organism evidence="16 17">
    <name type="scientific">Algimonas porphyrae</name>
    <dbReference type="NCBI Taxonomy" id="1128113"/>
    <lineage>
        <taxon>Bacteria</taxon>
        <taxon>Pseudomonadati</taxon>
        <taxon>Pseudomonadota</taxon>
        <taxon>Alphaproteobacteria</taxon>
        <taxon>Maricaulales</taxon>
        <taxon>Robiginitomaculaceae</taxon>
        <taxon>Algimonas</taxon>
    </lineage>
</organism>
<evidence type="ECO:0000256" key="4">
    <source>
        <dbReference type="ARBA" id="ARBA00022692"/>
    </source>
</evidence>
<evidence type="ECO:0000256" key="9">
    <source>
        <dbReference type="ARBA" id="ARBA00023310"/>
    </source>
</evidence>
<dbReference type="Pfam" id="PF00430">
    <property type="entry name" value="ATP-synt_B"/>
    <property type="match status" value="1"/>
</dbReference>
<keyword evidence="9 13" id="KW-0066">ATP synthesis</keyword>
<evidence type="ECO:0000256" key="15">
    <source>
        <dbReference type="SAM" id="Coils"/>
    </source>
</evidence>
<reference evidence="16" key="2">
    <citation type="submission" date="2023-01" db="EMBL/GenBank/DDBJ databases">
        <title>Draft genome sequence of Algimonas porphyrae strain NBRC 108216.</title>
        <authorList>
            <person name="Sun Q."/>
            <person name="Mori K."/>
        </authorList>
    </citation>
    <scope>NUCLEOTIDE SEQUENCE</scope>
    <source>
        <strain evidence="16">NBRC 108216</strain>
    </source>
</reference>
<evidence type="ECO:0000313" key="17">
    <source>
        <dbReference type="Proteomes" id="UP001161390"/>
    </source>
</evidence>
<evidence type="ECO:0000256" key="6">
    <source>
        <dbReference type="ARBA" id="ARBA00022989"/>
    </source>
</evidence>
<proteinExistence type="inferred from homology"/>
<evidence type="ECO:0000256" key="7">
    <source>
        <dbReference type="ARBA" id="ARBA00023065"/>
    </source>
</evidence>
<evidence type="ECO:0000256" key="12">
    <source>
        <dbReference type="ARBA" id="ARBA00037847"/>
    </source>
</evidence>
<feature type="coiled-coil region" evidence="15">
    <location>
        <begin position="49"/>
        <end position="127"/>
    </location>
</feature>
<dbReference type="RefSeq" id="WP_284369092.1">
    <property type="nucleotide sequence ID" value="NZ_BSNJ01000001.1"/>
</dbReference>
<keyword evidence="17" id="KW-1185">Reference proteome</keyword>
<evidence type="ECO:0000256" key="14">
    <source>
        <dbReference type="RuleBase" id="RU003848"/>
    </source>
</evidence>
<evidence type="ECO:0000256" key="2">
    <source>
        <dbReference type="ARBA" id="ARBA00022448"/>
    </source>
</evidence>
<comment type="caution">
    <text evidence="16">The sequence shown here is derived from an EMBL/GenBank/DDBJ whole genome shotgun (WGS) entry which is preliminary data.</text>
</comment>
<sequence>MTFDLVMAGGKAWYLSSEFWVLVPLLLFFALIAWKGAFKAMGSALDSRSDAIRDELDEARRLREEAQALLASYQRKQAEAEAQAEEIVDQARRDAEAMAVRARTDLKERLQRRAAQAEAKIASAEAQALAEVKSRAADLAVDTAETLIRTEMAAADRTRFFKDGLDQISGSLR</sequence>
<keyword evidence="7 13" id="KW-0406">Ion transport</keyword>
<keyword evidence="3 13" id="KW-0138">CF(0)</keyword>
<dbReference type="PANTHER" id="PTHR33445:SF1">
    <property type="entry name" value="ATP SYNTHASE SUBUNIT B"/>
    <property type="match status" value="1"/>
</dbReference>
<dbReference type="Proteomes" id="UP001161390">
    <property type="component" value="Unassembled WGS sequence"/>
</dbReference>
<evidence type="ECO:0000313" key="16">
    <source>
        <dbReference type="EMBL" id="GLQ19340.1"/>
    </source>
</evidence>
<keyword evidence="2 13" id="KW-0813">Transport</keyword>
<evidence type="ECO:0000256" key="8">
    <source>
        <dbReference type="ARBA" id="ARBA00023136"/>
    </source>
</evidence>
<dbReference type="InterPro" id="IPR050059">
    <property type="entry name" value="ATP_synthase_B_chain"/>
</dbReference>
<dbReference type="HAMAP" id="MF_01398">
    <property type="entry name" value="ATP_synth_b_bprime"/>
    <property type="match status" value="1"/>
</dbReference>
<comment type="similarity">
    <text evidence="1 13 14">Belongs to the ATPase B chain family.</text>
</comment>
<comment type="subunit">
    <text evidence="13">F-type ATPases have 2 components, F(1) - the catalytic core - and F(0) - the membrane proton channel. F(1) has five subunits: alpha(3), beta(3), gamma(1), delta(1), epsilon(1). F(0) has three main subunits: a(1), b(2) and c(10-14). The alpha and beta chains form an alternating ring which encloses part of the gamma chain. F(1) is attached to F(0) by a central stalk formed by the gamma and epsilon chains, while a peripheral stalk is formed by the delta and b chains.</text>
</comment>
<keyword evidence="4 13" id="KW-0812">Transmembrane</keyword>
<evidence type="ECO:0000256" key="5">
    <source>
        <dbReference type="ARBA" id="ARBA00022781"/>
    </source>
</evidence>
<evidence type="ECO:0000256" key="1">
    <source>
        <dbReference type="ARBA" id="ARBA00005513"/>
    </source>
</evidence>
<evidence type="ECO:0000256" key="3">
    <source>
        <dbReference type="ARBA" id="ARBA00022547"/>
    </source>
</evidence>
<comment type="function">
    <text evidence="10 13">F(1)F(0) ATP synthase produces ATP from ADP in the presence of a proton or sodium gradient. F-type ATPases consist of two structural domains, F(1) containing the extramembraneous catalytic core and F(0) containing the membrane proton channel, linked together by a central stalk and a peripheral stalk. During catalysis, ATP synthesis in the catalytic domain of F(1) is coupled via a rotary mechanism of the central stalk subunits to proton translocation.</text>
</comment>
<dbReference type="PANTHER" id="PTHR33445">
    <property type="entry name" value="ATP SYNTHASE SUBUNIT B', CHLOROPLASTIC"/>
    <property type="match status" value="1"/>
</dbReference>
<evidence type="ECO:0000256" key="11">
    <source>
        <dbReference type="ARBA" id="ARBA00025614"/>
    </source>
</evidence>
<keyword evidence="13" id="KW-1003">Cell membrane</keyword>